<dbReference type="KEGG" id="rsu:NHU_00999"/>
<sequence length="120" mass="13133">MTDKSSEKPAQLLDDPTPFSNRMNWPLLSSSNSKTELKTDDPTPLSSQLRWPLLSGHKSQVELTTGSTPISDMMKWPLLSKKSTMFDTELPSTKGGNSKPAGDSPVSKFIRGIVTGEPQK</sequence>
<keyword evidence="2" id="KW-0378">Hydrolase</keyword>
<proteinExistence type="predicted"/>
<dbReference type="Proteomes" id="UP000064912">
    <property type="component" value="Chromosome"/>
</dbReference>
<name>A0A0D6B0F6_RHOSU</name>
<gene>
    <name evidence="2" type="ORF">NHU_00999</name>
</gene>
<keyword evidence="2" id="KW-0255">Endonuclease</keyword>
<dbReference type="EMBL" id="AP014800">
    <property type="protein sequence ID" value="BAQ68164.1"/>
    <property type="molecule type" value="Genomic_DNA"/>
</dbReference>
<feature type="region of interest" description="Disordered" evidence="1">
    <location>
        <begin position="87"/>
        <end position="120"/>
    </location>
</feature>
<accession>A0A0D6B0F6</accession>
<evidence type="ECO:0000313" key="3">
    <source>
        <dbReference type="Proteomes" id="UP000064912"/>
    </source>
</evidence>
<dbReference type="AlphaFoldDB" id="A0A0D6B0F6"/>
<dbReference type="PATRIC" id="fig|35806.4.peg.1020"/>
<feature type="compositionally biased region" description="Polar residues" evidence="1">
    <location>
        <begin position="18"/>
        <end position="34"/>
    </location>
</feature>
<evidence type="ECO:0000256" key="1">
    <source>
        <dbReference type="SAM" id="MobiDB-lite"/>
    </source>
</evidence>
<keyword evidence="2" id="KW-0540">Nuclease</keyword>
<reference evidence="2 3" key="1">
    <citation type="submission" date="2015-02" db="EMBL/GenBank/DDBJ databases">
        <title>Genome sequene of Rhodovulum sulfidophilum DSM 2351.</title>
        <authorList>
            <person name="Nagao N."/>
        </authorList>
    </citation>
    <scope>NUCLEOTIDE SEQUENCE [LARGE SCALE GENOMIC DNA]</scope>
    <source>
        <strain evidence="2 3">DSM 2351</strain>
    </source>
</reference>
<organism evidence="2 3">
    <name type="scientific">Rhodovulum sulfidophilum</name>
    <name type="common">Rhodobacter sulfidophilus</name>
    <dbReference type="NCBI Taxonomy" id="35806"/>
    <lineage>
        <taxon>Bacteria</taxon>
        <taxon>Pseudomonadati</taxon>
        <taxon>Pseudomonadota</taxon>
        <taxon>Alphaproteobacteria</taxon>
        <taxon>Rhodobacterales</taxon>
        <taxon>Paracoccaceae</taxon>
        <taxon>Rhodovulum</taxon>
    </lineage>
</organism>
<feature type="region of interest" description="Disordered" evidence="1">
    <location>
        <begin position="1"/>
        <end position="49"/>
    </location>
</feature>
<dbReference type="GO" id="GO:0004519">
    <property type="term" value="F:endonuclease activity"/>
    <property type="evidence" value="ECO:0007669"/>
    <property type="project" value="UniProtKB-KW"/>
</dbReference>
<feature type="compositionally biased region" description="Polar residues" evidence="1">
    <location>
        <begin position="87"/>
        <end position="96"/>
    </location>
</feature>
<protein>
    <submittedName>
        <fullName evidence="2">TnsA endonuclease N family</fullName>
    </submittedName>
</protein>
<evidence type="ECO:0000313" key="2">
    <source>
        <dbReference type="EMBL" id="BAQ68164.1"/>
    </source>
</evidence>